<reference evidence="2 3" key="1">
    <citation type="submission" date="2021-01" db="EMBL/GenBank/DDBJ databases">
        <title>Whole genome shotgun sequence of Planobispora siamensis NBRC 107568.</title>
        <authorList>
            <person name="Komaki H."/>
            <person name="Tamura T."/>
        </authorList>
    </citation>
    <scope>NUCLEOTIDE SEQUENCE [LARGE SCALE GENOMIC DNA]</scope>
    <source>
        <strain evidence="2 3">NBRC 107568</strain>
    </source>
</reference>
<dbReference type="Gene3D" id="3.40.50.150">
    <property type="entry name" value="Vaccinia Virus protein VP39"/>
    <property type="match status" value="2"/>
</dbReference>
<evidence type="ECO:0000313" key="3">
    <source>
        <dbReference type="Proteomes" id="UP000619788"/>
    </source>
</evidence>
<accession>A0A8J3SMI0</accession>
<dbReference type="InterPro" id="IPR029063">
    <property type="entry name" value="SAM-dependent_MTases_sf"/>
</dbReference>
<evidence type="ECO:0000256" key="1">
    <source>
        <dbReference type="SAM" id="MobiDB-lite"/>
    </source>
</evidence>
<sequence length="483" mass="52577">MRRIEYLPLDDVPFALRNPKDHELAGIRAAIQQFGCTLAGALDERTGRLVFGHGRLSALRQLHADGARLPDGLIRGDDGRWRVPILRGWSSASDADADAYIIADNKLTERGGWVDHLLADVLGDLASDHPDLLELTGFTATDLADIIADLDRRADTSSPDSDFDDDWEAGDRDESGPPVALAERFLVAPFTVLDARTGWWRQRKRAWLELGIRSEIGRTAKTFNTEGSGINAYDQMTSIFDPVVCELVYRWFSPPGASVIDPFAGGSVRGVVAAALGRRYHGNDLSADQVDANRAQAKEMAARDVIASVPDWNVGDSIDWVTTLEPESADLLFTCPPYLWLERYSDDPADLSTMGEQEFIDAYGRIIAGAAAALRPDRFAAIVVGDVRHPRTGRLVDLRGITIRAAEAAGLTLQSTAFIMTVIGSLARRVGPQFVKSRLLGRTHQDLLIFVKGDRKRAAQACGPVDVGALEAFADADDGTGDD</sequence>
<keyword evidence="3" id="KW-1185">Reference proteome</keyword>
<comment type="caution">
    <text evidence="2">The sequence shown here is derived from an EMBL/GenBank/DDBJ whole genome shotgun (WGS) entry which is preliminary data.</text>
</comment>
<dbReference type="AlphaFoldDB" id="A0A8J3SMI0"/>
<name>A0A8J3SMI0_9ACTN</name>
<dbReference type="EMBL" id="BOOJ01000052">
    <property type="protein sequence ID" value="GIH95301.1"/>
    <property type="molecule type" value="Genomic_DNA"/>
</dbReference>
<gene>
    <name evidence="2" type="ORF">Psi01_59310</name>
</gene>
<evidence type="ECO:0000313" key="2">
    <source>
        <dbReference type="EMBL" id="GIH95301.1"/>
    </source>
</evidence>
<organism evidence="2 3">
    <name type="scientific">Planobispora siamensis</name>
    <dbReference type="NCBI Taxonomy" id="936338"/>
    <lineage>
        <taxon>Bacteria</taxon>
        <taxon>Bacillati</taxon>
        <taxon>Actinomycetota</taxon>
        <taxon>Actinomycetes</taxon>
        <taxon>Streptosporangiales</taxon>
        <taxon>Streptosporangiaceae</taxon>
        <taxon>Planobispora</taxon>
    </lineage>
</organism>
<dbReference type="SUPFAM" id="SSF53335">
    <property type="entry name" value="S-adenosyl-L-methionine-dependent methyltransferases"/>
    <property type="match status" value="1"/>
</dbReference>
<proteinExistence type="predicted"/>
<protein>
    <submittedName>
        <fullName evidence="2">Uncharacterized protein</fullName>
    </submittedName>
</protein>
<dbReference type="Proteomes" id="UP000619788">
    <property type="component" value="Unassembled WGS sequence"/>
</dbReference>
<feature type="region of interest" description="Disordered" evidence="1">
    <location>
        <begin position="154"/>
        <end position="175"/>
    </location>
</feature>